<protein>
    <submittedName>
        <fullName evidence="2">Uncharacterized protein</fullName>
    </submittedName>
</protein>
<dbReference type="RefSeq" id="WP_074750720.1">
    <property type="nucleotide sequence ID" value="NZ_CAXVJC010000002.1"/>
</dbReference>
<evidence type="ECO:0000256" key="1">
    <source>
        <dbReference type="SAM" id="Phobius"/>
    </source>
</evidence>
<proteinExistence type="predicted"/>
<sequence length="341" mass="38048">MKLDNFFSRVTLKKRYFIPVLLVVILSLSTTGTFTWTSIDQRVINETRHEGAPGGRLHDDFEGLDHIMSRGRGRGRVNKDIYVENYSSRNILARVRLSEYLEIGEGAGTEGTLNQASPPNDAGLDSATLSDKSSWAIVRPDGYLSDGTTPSTLRNYVGLYLGDDNSRPKIFMPTFNRNNQNQESNTTGQGLELLTGTFNTNLGIAMPGTHDQWTLGQTHTSTLRSWNEVSNAEVLTPNVTHTAQETVESENGGYMTMSQWIAADRPTGNFWVHDTDGWIYWANWLPKATATSLLLDALDIKFDTENTYYGMHAEAELATVEDLDNWVGVTSLARDLLERIT</sequence>
<name>A0A1I4G427_9LACT</name>
<evidence type="ECO:0000313" key="3">
    <source>
        <dbReference type="Proteomes" id="UP000181969"/>
    </source>
</evidence>
<dbReference type="Proteomes" id="UP000181969">
    <property type="component" value="Unassembled WGS sequence"/>
</dbReference>
<gene>
    <name evidence="2" type="ORF">SAMN05216438_10354</name>
</gene>
<dbReference type="EMBL" id="FOTJ01000003">
    <property type="protein sequence ID" value="SFL24825.1"/>
    <property type="molecule type" value="Genomic_DNA"/>
</dbReference>
<organism evidence="2 3">
    <name type="scientific">Lactococcus garvieae</name>
    <dbReference type="NCBI Taxonomy" id="1363"/>
    <lineage>
        <taxon>Bacteria</taxon>
        <taxon>Bacillati</taxon>
        <taxon>Bacillota</taxon>
        <taxon>Bacilli</taxon>
        <taxon>Lactobacillales</taxon>
        <taxon>Streptococcaceae</taxon>
        <taxon>Lactococcus</taxon>
    </lineage>
</organism>
<feature type="transmembrane region" description="Helical" evidence="1">
    <location>
        <begin position="16"/>
        <end position="36"/>
    </location>
</feature>
<dbReference type="AlphaFoldDB" id="A0A1I4G427"/>
<keyword evidence="1" id="KW-1133">Transmembrane helix</keyword>
<reference evidence="2 3" key="1">
    <citation type="submission" date="2016-10" db="EMBL/GenBank/DDBJ databases">
        <authorList>
            <person name="de Groot N.N."/>
        </authorList>
    </citation>
    <scope>NUCLEOTIDE SEQUENCE [LARGE SCALE GENOMIC DNA]</scope>
    <source>
        <strain evidence="2 3">M79</strain>
    </source>
</reference>
<keyword evidence="1" id="KW-0812">Transmembrane</keyword>
<evidence type="ECO:0000313" key="2">
    <source>
        <dbReference type="EMBL" id="SFL24825.1"/>
    </source>
</evidence>
<keyword evidence="1" id="KW-0472">Membrane</keyword>
<dbReference type="OrthoDB" id="2243426at2"/>
<accession>A0A1I4G427</accession>